<dbReference type="AlphaFoldDB" id="T1D6K5"/>
<accession>T1D6K5</accession>
<comment type="caution">
    <text evidence="1">The sequence shown here is derived from an EMBL/GenBank/DDBJ whole genome shotgun (WGS) entry which is preliminary data.</text>
</comment>
<feature type="non-terminal residue" evidence="1">
    <location>
        <position position="1"/>
    </location>
</feature>
<sequence length="143" mass="16887">RVHVEEDKRQFEITWPNVLRINHTYTPKLKIDLARVQELQLNPEDTPLKAELAQIIEGKPDVTKKLKIIDLSSKDVEKLLTSLRRQRLIFEAARDVFDQMQPSWPGSKEYLISQLIKIVEEFIDSNKLVIQSESYREDLKRDF</sequence>
<gene>
    <name evidence="1" type="ORF">B1A_03136</name>
</gene>
<reference evidence="1" key="1">
    <citation type="submission" date="2013-08" db="EMBL/GenBank/DDBJ databases">
        <authorList>
            <person name="Mendez C."/>
            <person name="Richter M."/>
            <person name="Ferrer M."/>
            <person name="Sanchez J."/>
        </authorList>
    </citation>
    <scope>NUCLEOTIDE SEQUENCE</scope>
</reference>
<protein>
    <submittedName>
        <fullName evidence="1">Type III restriction-modification system, res subunit</fullName>
    </submittedName>
</protein>
<reference evidence="1" key="2">
    <citation type="journal article" date="2014" name="ISME J.">
        <title>Microbial stratification in low pH oxic and suboxic macroscopic growths along an acid mine drainage.</title>
        <authorList>
            <person name="Mendez-Garcia C."/>
            <person name="Mesa V."/>
            <person name="Sprenger R.R."/>
            <person name="Richter M."/>
            <person name="Diez M.S."/>
            <person name="Solano J."/>
            <person name="Bargiela R."/>
            <person name="Golyshina O.V."/>
            <person name="Manteca A."/>
            <person name="Ramos J.L."/>
            <person name="Gallego J.R."/>
            <person name="Llorente I."/>
            <person name="Martins Dos Santos V.A."/>
            <person name="Jensen O.N."/>
            <person name="Pelaez A.I."/>
            <person name="Sanchez J."/>
            <person name="Ferrer M."/>
        </authorList>
    </citation>
    <scope>NUCLEOTIDE SEQUENCE</scope>
</reference>
<organism evidence="1">
    <name type="scientific">mine drainage metagenome</name>
    <dbReference type="NCBI Taxonomy" id="410659"/>
    <lineage>
        <taxon>unclassified sequences</taxon>
        <taxon>metagenomes</taxon>
        <taxon>ecological metagenomes</taxon>
    </lineage>
</organism>
<dbReference type="EMBL" id="AUZX01002310">
    <property type="protein sequence ID" value="EQD77054.1"/>
    <property type="molecule type" value="Genomic_DNA"/>
</dbReference>
<evidence type="ECO:0000313" key="1">
    <source>
        <dbReference type="EMBL" id="EQD77054.1"/>
    </source>
</evidence>
<proteinExistence type="predicted"/>
<name>T1D6K5_9ZZZZ</name>